<dbReference type="PANTHER" id="PTHR43479:SF22">
    <property type="entry name" value="TRANSCRIPTIONAL REGULATOR, TETR FAMILY"/>
    <property type="match status" value="1"/>
</dbReference>
<dbReference type="OrthoDB" id="9812484at2"/>
<dbReference type="InterPro" id="IPR050624">
    <property type="entry name" value="HTH-type_Tx_Regulator"/>
</dbReference>
<evidence type="ECO:0000313" key="4">
    <source>
        <dbReference type="EMBL" id="RST89807.1"/>
    </source>
</evidence>
<dbReference type="Gene3D" id="1.10.357.10">
    <property type="entry name" value="Tetracycline Repressor, domain 2"/>
    <property type="match status" value="1"/>
</dbReference>
<evidence type="ECO:0000256" key="1">
    <source>
        <dbReference type="ARBA" id="ARBA00023125"/>
    </source>
</evidence>
<evidence type="ECO:0000259" key="3">
    <source>
        <dbReference type="PROSITE" id="PS50977"/>
    </source>
</evidence>
<gene>
    <name evidence="4" type="ORF">C7P63_01635</name>
</gene>
<dbReference type="Pfam" id="PF00440">
    <property type="entry name" value="TetR_N"/>
    <property type="match status" value="1"/>
</dbReference>
<keyword evidence="1 2" id="KW-0238">DNA-binding</keyword>
<reference evidence="4 5" key="1">
    <citation type="submission" date="2018-03" db="EMBL/GenBank/DDBJ databases">
        <authorList>
            <person name="Gulvik C.A."/>
        </authorList>
    </citation>
    <scope>NUCLEOTIDE SEQUENCE [LARGE SCALE GENOMIC DNA]</scope>
    <source>
        <strain evidence="4 5">JCM 31581</strain>
    </source>
</reference>
<dbReference type="Proteomes" id="UP000277864">
    <property type="component" value="Unassembled WGS sequence"/>
</dbReference>
<dbReference type="PROSITE" id="PS50977">
    <property type="entry name" value="HTH_TETR_2"/>
    <property type="match status" value="1"/>
</dbReference>
<proteinExistence type="predicted"/>
<dbReference type="RefSeq" id="WP_125942417.1">
    <property type="nucleotide sequence ID" value="NZ_PXZH01000001.1"/>
</dbReference>
<feature type="DNA-binding region" description="H-T-H motif" evidence="2">
    <location>
        <begin position="34"/>
        <end position="53"/>
    </location>
</feature>
<name>A0A3R9ZX58_9ENTE</name>
<dbReference type="InterPro" id="IPR009057">
    <property type="entry name" value="Homeodomain-like_sf"/>
</dbReference>
<evidence type="ECO:0000256" key="2">
    <source>
        <dbReference type="PROSITE-ProRule" id="PRU00335"/>
    </source>
</evidence>
<dbReference type="Pfam" id="PF17924">
    <property type="entry name" value="TetR_C_19"/>
    <property type="match status" value="1"/>
</dbReference>
<comment type="caution">
    <text evidence="4">The sequence shown here is derived from an EMBL/GenBank/DDBJ whole genome shotgun (WGS) entry which is preliminary data.</text>
</comment>
<sequence>MPKSTFLNLPEEKQALILDVALEEFSTHSFHEASVANIIEACQISRGSFYKYFEDLEELYYYLYQVITKTSHTSVLSCIQQEQGDLFNGLERYLEQLYQDFSDERYHRYFKQIILNQSVLMEKKLQQPTERITPHHFLEVIDLTPLTIQTEAELFSFFSVLVPMVHRCIAEYFMKDWTKEELMAAYQGRIHWLKQGVLASKYKQNN</sequence>
<protein>
    <recommendedName>
        <fullName evidence="3">HTH tetR-type domain-containing protein</fullName>
    </recommendedName>
</protein>
<dbReference type="EMBL" id="PXZH01000001">
    <property type="protein sequence ID" value="RST89807.1"/>
    <property type="molecule type" value="Genomic_DNA"/>
</dbReference>
<organism evidence="4 5">
    <name type="scientific">Vagococcus humatus</name>
    <dbReference type="NCBI Taxonomy" id="1889241"/>
    <lineage>
        <taxon>Bacteria</taxon>
        <taxon>Bacillati</taxon>
        <taxon>Bacillota</taxon>
        <taxon>Bacilli</taxon>
        <taxon>Lactobacillales</taxon>
        <taxon>Enterococcaceae</taxon>
        <taxon>Vagococcus</taxon>
    </lineage>
</organism>
<dbReference type="SUPFAM" id="SSF46689">
    <property type="entry name" value="Homeodomain-like"/>
    <property type="match status" value="1"/>
</dbReference>
<dbReference type="AlphaFoldDB" id="A0A3R9ZX58"/>
<feature type="domain" description="HTH tetR-type" evidence="3">
    <location>
        <begin position="11"/>
        <end position="71"/>
    </location>
</feature>
<keyword evidence="5" id="KW-1185">Reference proteome</keyword>
<accession>A0A3R9ZX58</accession>
<evidence type="ECO:0000313" key="5">
    <source>
        <dbReference type="Proteomes" id="UP000277864"/>
    </source>
</evidence>
<dbReference type="GO" id="GO:0003677">
    <property type="term" value="F:DNA binding"/>
    <property type="evidence" value="ECO:0007669"/>
    <property type="project" value="UniProtKB-UniRule"/>
</dbReference>
<dbReference type="PANTHER" id="PTHR43479">
    <property type="entry name" value="ACREF/ENVCD OPERON REPRESSOR-RELATED"/>
    <property type="match status" value="1"/>
</dbReference>
<dbReference type="InterPro" id="IPR001647">
    <property type="entry name" value="HTH_TetR"/>
</dbReference>